<gene>
    <name evidence="2" type="ORF">DIT97_00650</name>
</gene>
<dbReference type="InterPro" id="IPR018958">
    <property type="entry name" value="Knr4/Smi1-like_dom"/>
</dbReference>
<organism evidence="2 3">
    <name type="scientific">Gimesia maris</name>
    <dbReference type="NCBI Taxonomy" id="122"/>
    <lineage>
        <taxon>Bacteria</taxon>
        <taxon>Pseudomonadati</taxon>
        <taxon>Planctomycetota</taxon>
        <taxon>Planctomycetia</taxon>
        <taxon>Planctomycetales</taxon>
        <taxon>Planctomycetaceae</taxon>
        <taxon>Gimesia</taxon>
    </lineage>
</organism>
<evidence type="ECO:0000313" key="3">
    <source>
        <dbReference type="Proteomes" id="UP000263642"/>
    </source>
</evidence>
<dbReference type="InterPro" id="IPR037883">
    <property type="entry name" value="Knr4/Smi1-like_sf"/>
</dbReference>
<sequence length="171" mass="19321">MIRIEELLEQIADLTAEDQDEFEVTVQLQDPLSADELKSLIDKIPLPQELCDFYALTNGMQLLSEELFDADSLQYVQGFITFHSFGNGDFTCIATKKSEYPEGSVLFMNHCPDSVVQVADSLCDWMEKVVSEIQSKGGLLHPADYYRHPDEQGVYSHVLNELKSKGDELHS</sequence>
<dbReference type="Proteomes" id="UP000263642">
    <property type="component" value="Unassembled WGS sequence"/>
</dbReference>
<accession>A0A3D3R073</accession>
<feature type="domain" description="Knr4/Smi1-like" evidence="1">
    <location>
        <begin position="43"/>
        <end position="127"/>
    </location>
</feature>
<comment type="caution">
    <text evidence="2">The sequence shown here is derived from an EMBL/GenBank/DDBJ whole genome shotgun (WGS) entry which is preliminary data.</text>
</comment>
<dbReference type="Gene3D" id="3.40.1580.10">
    <property type="entry name" value="SMI1/KNR4-like"/>
    <property type="match status" value="1"/>
</dbReference>
<dbReference type="SUPFAM" id="SSF160631">
    <property type="entry name" value="SMI1/KNR4-like"/>
    <property type="match status" value="1"/>
</dbReference>
<name>A0A3D3R073_9PLAN</name>
<protein>
    <recommendedName>
        <fullName evidence="1">Knr4/Smi1-like domain-containing protein</fullName>
    </recommendedName>
</protein>
<proteinExistence type="predicted"/>
<dbReference type="Pfam" id="PF09346">
    <property type="entry name" value="SMI1_KNR4"/>
    <property type="match status" value="1"/>
</dbReference>
<evidence type="ECO:0000313" key="2">
    <source>
        <dbReference type="EMBL" id="HCO21638.1"/>
    </source>
</evidence>
<dbReference type="AlphaFoldDB" id="A0A3D3R073"/>
<evidence type="ECO:0000259" key="1">
    <source>
        <dbReference type="Pfam" id="PF09346"/>
    </source>
</evidence>
<dbReference type="EMBL" id="DQAY01000008">
    <property type="protein sequence ID" value="HCO21638.1"/>
    <property type="molecule type" value="Genomic_DNA"/>
</dbReference>
<reference evidence="2 3" key="1">
    <citation type="journal article" date="2018" name="Nat. Biotechnol.">
        <title>A standardized bacterial taxonomy based on genome phylogeny substantially revises the tree of life.</title>
        <authorList>
            <person name="Parks D.H."/>
            <person name="Chuvochina M."/>
            <person name="Waite D.W."/>
            <person name="Rinke C."/>
            <person name="Skarshewski A."/>
            <person name="Chaumeil P.A."/>
            <person name="Hugenholtz P."/>
        </authorList>
    </citation>
    <scope>NUCLEOTIDE SEQUENCE [LARGE SCALE GENOMIC DNA]</scope>
    <source>
        <strain evidence="2">UBA9375</strain>
    </source>
</reference>